<organism evidence="2 3">
    <name type="scientific">Croceitalea vernalis</name>
    <dbReference type="NCBI Taxonomy" id="3075599"/>
    <lineage>
        <taxon>Bacteria</taxon>
        <taxon>Pseudomonadati</taxon>
        <taxon>Bacteroidota</taxon>
        <taxon>Flavobacteriia</taxon>
        <taxon>Flavobacteriales</taxon>
        <taxon>Flavobacteriaceae</taxon>
        <taxon>Croceitalea</taxon>
    </lineage>
</organism>
<evidence type="ECO:0000313" key="3">
    <source>
        <dbReference type="Proteomes" id="UP001250662"/>
    </source>
</evidence>
<comment type="caution">
    <text evidence="2">The sequence shown here is derived from an EMBL/GenBank/DDBJ whole genome shotgun (WGS) entry which is preliminary data.</text>
</comment>
<keyword evidence="3" id="KW-1185">Reference proteome</keyword>
<dbReference type="InterPro" id="IPR004360">
    <property type="entry name" value="Glyas_Fos-R_dOase_dom"/>
</dbReference>
<feature type="domain" description="Glyoxalase/fosfomycin resistance/dioxygenase" evidence="1">
    <location>
        <begin position="12"/>
        <end position="117"/>
    </location>
</feature>
<proteinExistence type="predicted"/>
<reference evidence="2 3" key="1">
    <citation type="submission" date="2023-09" db="EMBL/GenBank/DDBJ databases">
        <authorList>
            <person name="Rey-Velasco X."/>
        </authorList>
    </citation>
    <scope>NUCLEOTIDE SEQUENCE [LARGE SCALE GENOMIC DNA]</scope>
    <source>
        <strain evidence="2 3">P007</strain>
    </source>
</reference>
<dbReference type="EMBL" id="JAVRHU010000002">
    <property type="protein sequence ID" value="MDT0621581.1"/>
    <property type="molecule type" value="Genomic_DNA"/>
</dbReference>
<name>A0ABU3BHH5_9FLAO</name>
<evidence type="ECO:0000313" key="2">
    <source>
        <dbReference type="EMBL" id="MDT0621581.1"/>
    </source>
</evidence>
<dbReference type="SUPFAM" id="SSF54593">
    <property type="entry name" value="Glyoxalase/Bleomycin resistance protein/Dihydroxybiphenyl dioxygenase"/>
    <property type="match status" value="1"/>
</dbReference>
<dbReference type="RefSeq" id="WP_311387635.1">
    <property type="nucleotide sequence ID" value="NZ_JAVRHU010000002.1"/>
</dbReference>
<gene>
    <name evidence="2" type="ORF">RM520_08085</name>
</gene>
<accession>A0ABU3BHH5</accession>
<evidence type="ECO:0000259" key="1">
    <source>
        <dbReference type="Pfam" id="PF00903"/>
    </source>
</evidence>
<dbReference type="Pfam" id="PF00903">
    <property type="entry name" value="Glyoxalase"/>
    <property type="match status" value="1"/>
</dbReference>
<dbReference type="Proteomes" id="UP001250662">
    <property type="component" value="Unassembled WGS sequence"/>
</dbReference>
<sequence length="122" mass="14833">MGYKAKNIRTFIGAKRYDESRTFYRELGFEEVILNDKMSLFKVNESLAFYLQKYYVKKWVHNSMIFLEVDDIESCEKELLAKGLHNKYKYVRFTEIKTFDWGRELFMHDPSGVLWHFCQFNE</sequence>
<protein>
    <submittedName>
        <fullName evidence="2">Glyoxalase</fullName>
    </submittedName>
</protein>
<dbReference type="InterPro" id="IPR029068">
    <property type="entry name" value="Glyas_Bleomycin-R_OHBP_Dase"/>
</dbReference>
<dbReference type="Gene3D" id="3.10.180.10">
    <property type="entry name" value="2,3-Dihydroxybiphenyl 1,2-Dioxygenase, domain 1"/>
    <property type="match status" value="1"/>
</dbReference>